<proteinExistence type="predicted"/>
<feature type="chain" id="PRO_5034249546" evidence="1">
    <location>
        <begin position="20"/>
        <end position="100"/>
    </location>
</feature>
<feature type="signal peptide" evidence="1">
    <location>
        <begin position="1"/>
        <end position="19"/>
    </location>
</feature>
<evidence type="ECO:0000313" key="3">
    <source>
        <dbReference type="RefSeq" id="XP_025424416.1"/>
    </source>
</evidence>
<sequence>MAAKFTMILCAALISVAFAMPAAQQTQVTPKETMKTAETSHLRLPFSFGFGAAYPVARYSPFAYRGISIGFGSEIGNGYPYYNQYGNYYADDYQHYLAHY</sequence>
<dbReference type="RefSeq" id="XP_025424416.1">
    <property type="nucleotide sequence ID" value="XM_025568631.1"/>
</dbReference>
<reference evidence="3" key="1">
    <citation type="submission" date="2025-08" db="UniProtKB">
        <authorList>
            <consortium name="RefSeq"/>
        </authorList>
    </citation>
    <scope>IDENTIFICATION</scope>
    <source>
        <tissue evidence="3">Whole body</tissue>
    </source>
</reference>
<protein>
    <submittedName>
        <fullName evidence="3">Uncharacterized protein LOC112693521</fullName>
    </submittedName>
</protein>
<dbReference type="OrthoDB" id="6637325at2759"/>
<evidence type="ECO:0000256" key="1">
    <source>
        <dbReference type="SAM" id="SignalP"/>
    </source>
</evidence>
<name>A0A8B8GP90_9HEMI</name>
<dbReference type="GeneID" id="112693521"/>
<keyword evidence="2" id="KW-1185">Reference proteome</keyword>
<gene>
    <name evidence="3" type="primary">LOC112693521</name>
</gene>
<evidence type="ECO:0000313" key="2">
    <source>
        <dbReference type="Proteomes" id="UP000694846"/>
    </source>
</evidence>
<dbReference type="Proteomes" id="UP000694846">
    <property type="component" value="Unplaced"/>
</dbReference>
<keyword evidence="1" id="KW-0732">Signal</keyword>
<accession>A0A8B8GP90</accession>
<dbReference type="AlphaFoldDB" id="A0A8B8GP90"/>
<organism evidence="2 3">
    <name type="scientific">Sipha flava</name>
    <name type="common">yellow sugarcane aphid</name>
    <dbReference type="NCBI Taxonomy" id="143950"/>
    <lineage>
        <taxon>Eukaryota</taxon>
        <taxon>Metazoa</taxon>
        <taxon>Ecdysozoa</taxon>
        <taxon>Arthropoda</taxon>
        <taxon>Hexapoda</taxon>
        <taxon>Insecta</taxon>
        <taxon>Pterygota</taxon>
        <taxon>Neoptera</taxon>
        <taxon>Paraneoptera</taxon>
        <taxon>Hemiptera</taxon>
        <taxon>Sternorrhyncha</taxon>
        <taxon>Aphidomorpha</taxon>
        <taxon>Aphidoidea</taxon>
        <taxon>Aphididae</taxon>
        <taxon>Sipha</taxon>
    </lineage>
</organism>